<accession>A0ABV6LIS2</accession>
<dbReference type="NCBIfam" id="TIGR01068">
    <property type="entry name" value="thioredoxin"/>
    <property type="match status" value="1"/>
</dbReference>
<dbReference type="PANTHER" id="PTHR45663">
    <property type="entry name" value="GEO12009P1"/>
    <property type="match status" value="1"/>
</dbReference>
<dbReference type="SUPFAM" id="SSF52833">
    <property type="entry name" value="Thioredoxin-like"/>
    <property type="match status" value="1"/>
</dbReference>
<keyword evidence="3" id="KW-0249">Electron transport</keyword>
<evidence type="ECO:0000313" key="9">
    <source>
        <dbReference type="EMBL" id="MFC0522300.1"/>
    </source>
</evidence>
<dbReference type="PANTHER" id="PTHR45663:SF11">
    <property type="entry name" value="GEO12009P1"/>
    <property type="match status" value="1"/>
</dbReference>
<feature type="domain" description="Thioredoxin" evidence="8">
    <location>
        <begin position="1"/>
        <end position="104"/>
    </location>
</feature>
<evidence type="ECO:0000256" key="4">
    <source>
        <dbReference type="ARBA" id="ARBA00023157"/>
    </source>
</evidence>
<evidence type="ECO:0000256" key="1">
    <source>
        <dbReference type="ARBA" id="ARBA00008987"/>
    </source>
</evidence>
<evidence type="ECO:0000256" key="5">
    <source>
        <dbReference type="ARBA" id="ARBA00023284"/>
    </source>
</evidence>
<organism evidence="9 10">
    <name type="scientific">Pontibacillus salicampi</name>
    <dbReference type="NCBI Taxonomy" id="1449801"/>
    <lineage>
        <taxon>Bacteria</taxon>
        <taxon>Bacillati</taxon>
        <taxon>Bacillota</taxon>
        <taxon>Bacilli</taxon>
        <taxon>Bacillales</taxon>
        <taxon>Bacillaceae</taxon>
        <taxon>Pontibacillus</taxon>
    </lineage>
</organism>
<dbReference type="PROSITE" id="PS51352">
    <property type="entry name" value="THIOREDOXIN_2"/>
    <property type="match status" value="1"/>
</dbReference>
<gene>
    <name evidence="9" type="primary">trxA</name>
    <name evidence="9" type="ORF">ACFFGV_01690</name>
</gene>
<dbReference type="PIRSF" id="PIRSF000077">
    <property type="entry name" value="Thioredoxin"/>
    <property type="match status" value="1"/>
</dbReference>
<keyword evidence="2" id="KW-0813">Transport</keyword>
<evidence type="ECO:0000256" key="7">
    <source>
        <dbReference type="PIRNR" id="PIRNR000077"/>
    </source>
</evidence>
<evidence type="ECO:0000256" key="3">
    <source>
        <dbReference type="ARBA" id="ARBA00022982"/>
    </source>
</evidence>
<keyword evidence="10" id="KW-1185">Reference proteome</keyword>
<evidence type="ECO:0000256" key="2">
    <source>
        <dbReference type="ARBA" id="ARBA00022448"/>
    </source>
</evidence>
<dbReference type="RefSeq" id="WP_377344834.1">
    <property type="nucleotide sequence ID" value="NZ_JBHLTP010000003.1"/>
</dbReference>
<evidence type="ECO:0000313" key="10">
    <source>
        <dbReference type="Proteomes" id="UP001589836"/>
    </source>
</evidence>
<dbReference type="Pfam" id="PF00085">
    <property type="entry name" value="Thioredoxin"/>
    <property type="match status" value="1"/>
</dbReference>
<dbReference type="InterPro" id="IPR013766">
    <property type="entry name" value="Thioredoxin_domain"/>
</dbReference>
<comment type="caution">
    <text evidence="9">The sequence shown here is derived from an EMBL/GenBank/DDBJ whole genome shotgun (WGS) entry which is preliminary data.</text>
</comment>
<evidence type="ECO:0000259" key="8">
    <source>
        <dbReference type="PROSITE" id="PS51352"/>
    </source>
</evidence>
<keyword evidence="5" id="KW-0676">Redox-active center</keyword>
<dbReference type="EMBL" id="JBHLTP010000003">
    <property type="protein sequence ID" value="MFC0522300.1"/>
    <property type="molecule type" value="Genomic_DNA"/>
</dbReference>
<evidence type="ECO:0000256" key="6">
    <source>
        <dbReference type="NCBIfam" id="TIGR01068"/>
    </source>
</evidence>
<proteinExistence type="inferred from homology"/>
<sequence>MAITNVTDETFAAETSEGLVLADLGAPWCGPCKMIAPVLEEMDVEMGDQVNIVKLNVDESPETAQQYEVMSVPTLLFFKDGKLVDKATGFKPKEELETILNKHK</sequence>
<dbReference type="CDD" id="cd02947">
    <property type="entry name" value="TRX_family"/>
    <property type="match status" value="1"/>
</dbReference>
<dbReference type="InterPro" id="IPR005746">
    <property type="entry name" value="Thioredoxin"/>
</dbReference>
<dbReference type="Gene3D" id="3.40.30.10">
    <property type="entry name" value="Glutaredoxin"/>
    <property type="match status" value="1"/>
</dbReference>
<name>A0ABV6LIS2_9BACI</name>
<dbReference type="PRINTS" id="PR00421">
    <property type="entry name" value="THIOREDOXIN"/>
</dbReference>
<reference evidence="9 10" key="1">
    <citation type="submission" date="2024-09" db="EMBL/GenBank/DDBJ databases">
        <authorList>
            <person name="Sun Q."/>
            <person name="Mori K."/>
        </authorList>
    </citation>
    <scope>NUCLEOTIDE SEQUENCE [LARGE SCALE GENOMIC DNA]</scope>
    <source>
        <strain evidence="9 10">NCAIM B.02529</strain>
    </source>
</reference>
<keyword evidence="4" id="KW-1015">Disulfide bond</keyword>
<comment type="similarity">
    <text evidence="1 7">Belongs to the thioredoxin family.</text>
</comment>
<dbReference type="Proteomes" id="UP001589836">
    <property type="component" value="Unassembled WGS sequence"/>
</dbReference>
<protein>
    <recommendedName>
        <fullName evidence="6 7">Thioredoxin</fullName>
    </recommendedName>
</protein>
<dbReference type="InterPro" id="IPR036249">
    <property type="entry name" value="Thioredoxin-like_sf"/>
</dbReference>